<dbReference type="KEGG" id="scor:J3U87_34655"/>
<dbReference type="EMBL" id="CP071793">
    <property type="protein sequence ID" value="QTD54441.1"/>
    <property type="molecule type" value="Genomic_DNA"/>
</dbReference>
<gene>
    <name evidence="2" type="ORF">J3U87_34655</name>
</gene>
<evidence type="ECO:0000313" key="3">
    <source>
        <dbReference type="Proteomes" id="UP000663929"/>
    </source>
</evidence>
<proteinExistence type="predicted"/>
<accession>A0A8A4TYV6</accession>
<reference evidence="2" key="1">
    <citation type="submission" date="2021-03" db="EMBL/GenBank/DDBJ databases">
        <title>Acanthopleuribacteraceae sp. M133.</title>
        <authorList>
            <person name="Wang G."/>
        </authorList>
    </citation>
    <scope>NUCLEOTIDE SEQUENCE</scope>
    <source>
        <strain evidence="2">M133</strain>
    </source>
</reference>
<organism evidence="2 3">
    <name type="scientific">Sulfidibacter corallicola</name>
    <dbReference type="NCBI Taxonomy" id="2818388"/>
    <lineage>
        <taxon>Bacteria</taxon>
        <taxon>Pseudomonadati</taxon>
        <taxon>Acidobacteriota</taxon>
        <taxon>Holophagae</taxon>
        <taxon>Acanthopleuribacterales</taxon>
        <taxon>Acanthopleuribacteraceae</taxon>
        <taxon>Sulfidibacter</taxon>
    </lineage>
</organism>
<name>A0A8A4TYV6_SULCO</name>
<dbReference type="AlphaFoldDB" id="A0A8A4TYV6"/>
<keyword evidence="3" id="KW-1185">Reference proteome</keyword>
<sequence>MGSDNIVLSPFQLFLQCLPLPRHLRDVAHRGGPTRLVQALAQTRQLPAQAAKSIRQAATGRSPLSLGPFRELTAFTSQLAFSLGFNPQSRLVNQTLAHHLIGAPVGLEPITPLAAAEPVLGRRFDDLARMRRVGASQRRHHPNGDPGRKPSLHHRRAAFLGHFRDQPQPTPHPALTAAGLLRDRFSRHAPFFVEIAQGQAFFECVPATAAHPCQQGQETLSRVSRPDFALHRVTTQLVACRQPTIAVQQHQLAVGASSHRDRYKLASAIEIASKCIDGGTIEDSVMAEGSLELMDFQCAVKGFGGSHASQPKRCGGGWARVLIDTGVLLVDQHSVIALNSCSHASSLTAAIPLTWIRIRCSLSAGWHLDTSSLTRILSPCRPRT</sequence>
<protein>
    <submittedName>
        <fullName evidence="2">Uncharacterized protein</fullName>
    </submittedName>
</protein>
<evidence type="ECO:0000313" key="2">
    <source>
        <dbReference type="EMBL" id="QTD54441.1"/>
    </source>
</evidence>
<feature type="region of interest" description="Disordered" evidence="1">
    <location>
        <begin position="133"/>
        <end position="152"/>
    </location>
</feature>
<dbReference type="Proteomes" id="UP000663929">
    <property type="component" value="Chromosome"/>
</dbReference>
<evidence type="ECO:0000256" key="1">
    <source>
        <dbReference type="SAM" id="MobiDB-lite"/>
    </source>
</evidence>